<accession>A0ABS9Y2H7</accession>
<evidence type="ECO:0000313" key="1">
    <source>
        <dbReference type="EMBL" id="MCI3271395.1"/>
    </source>
</evidence>
<evidence type="ECO:0008006" key="3">
    <source>
        <dbReference type="Google" id="ProtNLM"/>
    </source>
</evidence>
<sequence length="105" mass="11562">MRLPGMWLRHQVTVEPYEGDSAVGPLYGDPVVVRCFLEEKNRLVRAPDGREVTSGATVYCRLDAVDAPPESRVTLPGGRQTTVIDQLRRDGGGLPLPDHLEVQLV</sequence>
<proteinExistence type="predicted"/>
<name>A0ABS9Y2H7_9ACTN</name>
<comment type="caution">
    <text evidence="1">The sequence shown here is derived from an EMBL/GenBank/DDBJ whole genome shotgun (WGS) entry which is preliminary data.</text>
</comment>
<dbReference type="EMBL" id="JALDAY010000003">
    <property type="protein sequence ID" value="MCI3271395.1"/>
    <property type="molecule type" value="Genomic_DNA"/>
</dbReference>
<reference evidence="1" key="1">
    <citation type="submission" date="2022-03" db="EMBL/GenBank/DDBJ databases">
        <title>Streptomyces 7R015 and 7R016 isolated from Barleria lupulina in Thailand.</title>
        <authorList>
            <person name="Kanchanasin P."/>
            <person name="Phongsopitanun W."/>
            <person name="Tanasupawat S."/>
        </authorList>
    </citation>
    <scope>NUCLEOTIDE SEQUENCE</scope>
    <source>
        <strain evidence="1">7R015</strain>
    </source>
</reference>
<dbReference type="Proteomes" id="UP001165269">
    <property type="component" value="Unassembled WGS sequence"/>
</dbReference>
<protein>
    <recommendedName>
        <fullName evidence="3">Head-to-tail stopper</fullName>
    </recommendedName>
</protein>
<evidence type="ECO:0000313" key="2">
    <source>
        <dbReference type="Proteomes" id="UP001165269"/>
    </source>
</evidence>
<keyword evidence="2" id="KW-1185">Reference proteome</keyword>
<dbReference type="RefSeq" id="WP_242763907.1">
    <property type="nucleotide sequence ID" value="NZ_JALDAY010000003.1"/>
</dbReference>
<gene>
    <name evidence="1" type="ORF">MQP27_09760</name>
</gene>
<organism evidence="1 2">
    <name type="scientific">Streptomyces cylindrosporus</name>
    <dbReference type="NCBI Taxonomy" id="2927583"/>
    <lineage>
        <taxon>Bacteria</taxon>
        <taxon>Bacillati</taxon>
        <taxon>Actinomycetota</taxon>
        <taxon>Actinomycetes</taxon>
        <taxon>Kitasatosporales</taxon>
        <taxon>Streptomycetaceae</taxon>
        <taxon>Streptomyces</taxon>
    </lineage>
</organism>